<keyword evidence="2" id="KW-1185">Reference proteome</keyword>
<accession>A0A1X9NDN5</accession>
<evidence type="ECO:0000313" key="2">
    <source>
        <dbReference type="Proteomes" id="UP000193450"/>
    </source>
</evidence>
<reference evidence="1 2" key="1">
    <citation type="submission" date="2016-11" db="EMBL/GenBank/DDBJ databases">
        <title>Trade-off between light-utilization and light-protection in marine flavobacteria.</title>
        <authorList>
            <person name="Kumagai Y."/>
        </authorList>
    </citation>
    <scope>NUCLEOTIDE SEQUENCE [LARGE SCALE GENOMIC DNA]</scope>
    <source>
        <strain evidence="1 2">NBRC 107125</strain>
    </source>
</reference>
<sequence>MANAQRPVVNQRLYFCKLHLDWLAQQLANQDIPKSVLEQSLGESILFHLINSYQAYLAEIAIAYNLPPADFINADTLIEALKQGGFYSAEANELRELELADSWLSRLIREYQAVGPIYRAGKSSNNSQIVAFSSQDNSGTMDLDVLKQCWQQLSGVIENQRARLEEW</sequence>
<protein>
    <submittedName>
        <fullName evidence="1">Uncharacterized protein</fullName>
    </submittedName>
</protein>
<organism evidence="1 2">
    <name type="scientific">Oceanicoccus sagamiensis</name>
    <dbReference type="NCBI Taxonomy" id="716816"/>
    <lineage>
        <taxon>Bacteria</taxon>
        <taxon>Pseudomonadati</taxon>
        <taxon>Pseudomonadota</taxon>
        <taxon>Gammaproteobacteria</taxon>
        <taxon>Cellvibrionales</taxon>
        <taxon>Spongiibacteraceae</taxon>
        <taxon>Oceanicoccus</taxon>
    </lineage>
</organism>
<dbReference type="Pfam" id="PF20227">
    <property type="entry name" value="DUF6586"/>
    <property type="match status" value="1"/>
</dbReference>
<evidence type="ECO:0000313" key="1">
    <source>
        <dbReference type="EMBL" id="ARN75676.1"/>
    </source>
</evidence>
<dbReference type="RefSeq" id="WP_085759864.1">
    <property type="nucleotide sequence ID" value="NZ_CP019343.1"/>
</dbReference>
<dbReference type="EMBL" id="CP019343">
    <property type="protein sequence ID" value="ARN75676.1"/>
    <property type="molecule type" value="Genomic_DNA"/>
</dbReference>
<dbReference type="KEGG" id="osg:BST96_17125"/>
<name>A0A1X9NDN5_9GAMM</name>
<proteinExistence type="predicted"/>
<dbReference type="InterPro" id="IPR046493">
    <property type="entry name" value="DUF6586"/>
</dbReference>
<gene>
    <name evidence="1" type="ORF">BST96_17125</name>
</gene>
<dbReference type="Proteomes" id="UP000193450">
    <property type="component" value="Chromosome"/>
</dbReference>
<dbReference type="AlphaFoldDB" id="A0A1X9NDN5"/>
<dbReference type="OrthoDB" id="5703249at2"/>
<dbReference type="STRING" id="716816.BST96_17125"/>